<dbReference type="Pfam" id="PF14129">
    <property type="entry name" value="DUF4296"/>
    <property type="match status" value="1"/>
</dbReference>
<protein>
    <recommendedName>
        <fullName evidence="1">DUF4296 domain-containing protein</fullName>
    </recommendedName>
</protein>
<proteinExistence type="predicted"/>
<comment type="caution">
    <text evidence="2">The sequence shown here is derived from an EMBL/GenBank/DDBJ whole genome shotgun (WGS) entry which is preliminary data.</text>
</comment>
<evidence type="ECO:0000313" key="3">
    <source>
        <dbReference type="Proteomes" id="UP000197587"/>
    </source>
</evidence>
<dbReference type="EMBL" id="JASZ02000009">
    <property type="protein sequence ID" value="OWK98539.1"/>
    <property type="molecule type" value="Genomic_DNA"/>
</dbReference>
<dbReference type="PROSITE" id="PS51257">
    <property type="entry name" value="PROKAR_LIPOPROTEIN"/>
    <property type="match status" value="1"/>
</dbReference>
<accession>A0A246BAX5</accession>
<feature type="domain" description="DUF4296" evidence="1">
    <location>
        <begin position="23"/>
        <end position="96"/>
    </location>
</feature>
<dbReference type="AlphaFoldDB" id="A0A246BAX5"/>
<name>A0A246BAX5_9FLAO</name>
<reference evidence="2 3" key="1">
    <citation type="submission" date="2014-01" db="EMBL/GenBank/DDBJ databases">
        <authorList>
            <consortium name="Genome Consortium for Active Teaching"/>
            <person name="Sontag T.C."/>
            <person name="Newman J.D."/>
        </authorList>
    </citation>
    <scope>NUCLEOTIDE SEQUENCE [LARGE SCALE GENOMIC DNA]</scope>
    <source>
        <strain evidence="2 3">DSM 19056</strain>
    </source>
</reference>
<organism evidence="2 3">
    <name type="scientific">Kaistella haifensis DSM 19056</name>
    <dbReference type="NCBI Taxonomy" id="1450526"/>
    <lineage>
        <taxon>Bacteria</taxon>
        <taxon>Pseudomonadati</taxon>
        <taxon>Bacteroidota</taxon>
        <taxon>Flavobacteriia</taxon>
        <taxon>Flavobacteriales</taxon>
        <taxon>Weeksellaceae</taxon>
        <taxon>Chryseobacterium group</taxon>
        <taxon>Kaistella</taxon>
    </lineage>
</organism>
<sequence length="122" mass="14212">MKNWFFIIFTFLLASCSELIDPPKNLIEKDKMSEIIAEFAINDQMSNFFPQTNIENLTRFTLKQKNITATDFVESYKFYTATGDMEKILNNAQEIVLEKDPAAKDYIEKKLKENKNVPAFAR</sequence>
<dbReference type="InterPro" id="IPR025381">
    <property type="entry name" value="DUF4296"/>
</dbReference>
<reference evidence="2 3" key="2">
    <citation type="submission" date="2017-05" db="EMBL/GenBank/DDBJ databases">
        <title>Genome of Chryseobacterium haifense.</title>
        <authorList>
            <person name="Newman J.D."/>
        </authorList>
    </citation>
    <scope>NUCLEOTIDE SEQUENCE [LARGE SCALE GENOMIC DNA]</scope>
    <source>
        <strain evidence="2 3">DSM 19056</strain>
    </source>
</reference>
<dbReference type="RefSeq" id="WP_051872737.1">
    <property type="nucleotide sequence ID" value="NZ_JASZ02000009.1"/>
</dbReference>
<evidence type="ECO:0000259" key="1">
    <source>
        <dbReference type="Pfam" id="PF14129"/>
    </source>
</evidence>
<evidence type="ECO:0000313" key="2">
    <source>
        <dbReference type="EMBL" id="OWK98539.1"/>
    </source>
</evidence>
<keyword evidence="3" id="KW-1185">Reference proteome</keyword>
<gene>
    <name evidence="2" type="ORF">AP75_05785</name>
</gene>
<dbReference type="Proteomes" id="UP000197587">
    <property type="component" value="Unassembled WGS sequence"/>
</dbReference>